<dbReference type="InterPro" id="IPR000215">
    <property type="entry name" value="Serpin_fam"/>
</dbReference>
<proteinExistence type="inferred from homology"/>
<dbReference type="PANTHER" id="PTHR11461">
    <property type="entry name" value="SERINE PROTEASE INHIBITOR, SERPIN"/>
    <property type="match status" value="1"/>
</dbReference>
<keyword evidence="4" id="KW-1185">Reference proteome</keyword>
<dbReference type="Gene3D" id="3.30.497.10">
    <property type="entry name" value="Antithrombin, subunit I, domain 2"/>
    <property type="match status" value="1"/>
</dbReference>
<accession>A0A1I8AAW7</accession>
<protein>
    <submittedName>
        <fullName evidence="5">SERPIN domain-containing protein</fullName>
    </submittedName>
</protein>
<dbReference type="Pfam" id="PF00079">
    <property type="entry name" value="Serpin"/>
    <property type="match status" value="1"/>
</dbReference>
<dbReference type="InterPro" id="IPR023795">
    <property type="entry name" value="Serpin_CS"/>
</dbReference>
<dbReference type="Gene3D" id="2.30.39.10">
    <property type="entry name" value="Alpha-1-antitrypsin, domain 1"/>
    <property type="match status" value="1"/>
</dbReference>
<dbReference type="GO" id="GO:0004867">
    <property type="term" value="F:serine-type endopeptidase inhibitor activity"/>
    <property type="evidence" value="ECO:0007669"/>
    <property type="project" value="InterPro"/>
</dbReference>
<dbReference type="PROSITE" id="PS00284">
    <property type="entry name" value="SERPIN"/>
    <property type="match status" value="1"/>
</dbReference>
<evidence type="ECO:0000256" key="1">
    <source>
        <dbReference type="ARBA" id="ARBA00009500"/>
    </source>
</evidence>
<dbReference type="InterPro" id="IPR042178">
    <property type="entry name" value="Serpin_sf_1"/>
</dbReference>
<evidence type="ECO:0000313" key="4">
    <source>
        <dbReference type="Proteomes" id="UP000095287"/>
    </source>
</evidence>
<dbReference type="InterPro" id="IPR042185">
    <property type="entry name" value="Serpin_sf_2"/>
</dbReference>
<name>A0A1I8AAW7_9BILA</name>
<dbReference type="SMART" id="SM00093">
    <property type="entry name" value="SERPIN"/>
    <property type="match status" value="1"/>
</dbReference>
<sequence length="373" mass="41596">MAAKVESQISDALFRLAVHSLNEKPCESAVVSPFSIAMALATVNAGAKGVTSLEITEAAFAGIPKNQITAWFRERITDLKEEGLSSPLAIASAIYLERTLGLVERYQTELQQSFDSRVHRVDFTLEPELQREVMNMYVEGATKGHISELFHEGDITSDTRIVAVNALYLKSNFAQEFEKELTKEEPFYNEDGSNKQVPTMNGIKKGRFFENDDFAYAEFPFMDCCFDFFFAVPKAGSLAELKKNFYKTQHLISSTISDSEPIPYIHVALPKFKAEAGYSLKTALEKHGIREMFVADKADLSGITDEPITVESVIHQAVFDLNEDGVEASAATAVMACGRCLELSQEERHIRADRPFLYGVIYKGAPLFVGQFY</sequence>
<dbReference type="AlphaFoldDB" id="A0A1I8AAW7"/>
<dbReference type="CDD" id="cd00172">
    <property type="entry name" value="serpin"/>
    <property type="match status" value="1"/>
</dbReference>
<comment type="similarity">
    <text evidence="1 2">Belongs to the serpin family.</text>
</comment>
<dbReference type="SUPFAM" id="SSF56574">
    <property type="entry name" value="Serpins"/>
    <property type="match status" value="1"/>
</dbReference>
<evidence type="ECO:0000259" key="3">
    <source>
        <dbReference type="SMART" id="SM00093"/>
    </source>
</evidence>
<organism evidence="4 5">
    <name type="scientific">Steinernema glaseri</name>
    <dbReference type="NCBI Taxonomy" id="37863"/>
    <lineage>
        <taxon>Eukaryota</taxon>
        <taxon>Metazoa</taxon>
        <taxon>Ecdysozoa</taxon>
        <taxon>Nematoda</taxon>
        <taxon>Chromadorea</taxon>
        <taxon>Rhabditida</taxon>
        <taxon>Tylenchina</taxon>
        <taxon>Panagrolaimomorpha</taxon>
        <taxon>Strongyloidoidea</taxon>
        <taxon>Steinernematidae</taxon>
        <taxon>Steinernema</taxon>
    </lineage>
</organism>
<evidence type="ECO:0000256" key="2">
    <source>
        <dbReference type="RuleBase" id="RU000411"/>
    </source>
</evidence>
<reference evidence="5" key="1">
    <citation type="submission" date="2016-11" db="UniProtKB">
        <authorList>
            <consortium name="WormBaseParasite"/>
        </authorList>
    </citation>
    <scope>IDENTIFICATION</scope>
</reference>
<dbReference type="WBParaSite" id="L893_g3706.t1">
    <property type="protein sequence ID" value="L893_g3706.t1"/>
    <property type="gene ID" value="L893_g3706"/>
</dbReference>
<dbReference type="InterPro" id="IPR036186">
    <property type="entry name" value="Serpin_sf"/>
</dbReference>
<dbReference type="PANTHER" id="PTHR11461:SF211">
    <property type="entry name" value="GH10112P-RELATED"/>
    <property type="match status" value="1"/>
</dbReference>
<evidence type="ECO:0000313" key="5">
    <source>
        <dbReference type="WBParaSite" id="L893_g3706.t1"/>
    </source>
</evidence>
<feature type="domain" description="Serpin" evidence="3">
    <location>
        <begin position="14"/>
        <end position="373"/>
    </location>
</feature>
<dbReference type="GO" id="GO:0005615">
    <property type="term" value="C:extracellular space"/>
    <property type="evidence" value="ECO:0007669"/>
    <property type="project" value="InterPro"/>
</dbReference>
<dbReference type="InterPro" id="IPR023796">
    <property type="entry name" value="Serpin_dom"/>
</dbReference>
<dbReference type="Proteomes" id="UP000095287">
    <property type="component" value="Unplaced"/>
</dbReference>